<organism evidence="1 2">
    <name type="scientific">Idiomarina baltica</name>
    <dbReference type="NCBI Taxonomy" id="190892"/>
    <lineage>
        <taxon>Bacteria</taxon>
        <taxon>Pseudomonadati</taxon>
        <taxon>Pseudomonadota</taxon>
        <taxon>Gammaproteobacteria</taxon>
        <taxon>Alteromonadales</taxon>
        <taxon>Idiomarinaceae</taxon>
        <taxon>Idiomarina</taxon>
    </lineage>
</organism>
<reference evidence="1 2" key="1">
    <citation type="journal article" date="2018" name="Nat. Biotechnol.">
        <title>A standardized bacterial taxonomy based on genome phylogeny substantially revises the tree of life.</title>
        <authorList>
            <person name="Parks D.H."/>
            <person name="Chuvochina M."/>
            <person name="Waite D.W."/>
            <person name="Rinke C."/>
            <person name="Skarshewski A."/>
            <person name="Chaumeil P.A."/>
            <person name="Hugenholtz P."/>
        </authorList>
    </citation>
    <scope>NUCLEOTIDE SEQUENCE [LARGE SCALE GENOMIC DNA]</scope>
    <source>
        <strain evidence="1">UBA9360</strain>
    </source>
</reference>
<gene>
    <name evidence="1" type="ORF">DCR58_02065</name>
</gene>
<dbReference type="Gene3D" id="3.10.450.40">
    <property type="match status" value="1"/>
</dbReference>
<protein>
    <recommendedName>
        <fullName evidence="3">DUF3223 domain-containing protein</fullName>
    </recommendedName>
</protein>
<proteinExistence type="predicted"/>
<evidence type="ECO:0008006" key="3">
    <source>
        <dbReference type="Google" id="ProtNLM"/>
    </source>
</evidence>
<comment type="caution">
    <text evidence="1">The sequence shown here is derived from an EMBL/GenBank/DDBJ whole genome shotgun (WGS) entry which is preliminary data.</text>
</comment>
<name>A0A348WLZ0_9GAMM</name>
<dbReference type="EMBL" id="DMUP01000042">
    <property type="protein sequence ID" value="HAR55552.1"/>
    <property type="molecule type" value="Genomic_DNA"/>
</dbReference>
<accession>A0A348WLZ0</accession>
<sequence length="110" mass="12275">MANRVRVADLEFSSQKDARAFFYDIRDKYWGSQEVIEQGDSFTRLKALYEDYCHATNWPMPGAPVSFRVKHIGRGQGGSGGTTQGFAVTFDNGEETEFSADKAIKAIAKK</sequence>
<evidence type="ECO:0000313" key="1">
    <source>
        <dbReference type="EMBL" id="HAR55552.1"/>
    </source>
</evidence>
<dbReference type="AlphaFoldDB" id="A0A348WLZ0"/>
<dbReference type="Proteomes" id="UP000262878">
    <property type="component" value="Unassembled WGS sequence"/>
</dbReference>
<evidence type="ECO:0000313" key="2">
    <source>
        <dbReference type="Proteomes" id="UP000262878"/>
    </source>
</evidence>